<dbReference type="AlphaFoldDB" id="A0A7R9QJT9"/>
<dbReference type="EMBL" id="CAJPIZ010044403">
    <property type="protein sequence ID" value="CAG2122101.1"/>
    <property type="molecule type" value="Genomic_DNA"/>
</dbReference>
<dbReference type="OrthoDB" id="6534038at2759"/>
<reference evidence="1" key="1">
    <citation type="submission" date="2020-11" db="EMBL/GenBank/DDBJ databases">
        <authorList>
            <person name="Tran Van P."/>
        </authorList>
    </citation>
    <scope>NUCLEOTIDE SEQUENCE</scope>
</reference>
<keyword evidence="2" id="KW-1185">Reference proteome</keyword>
<gene>
    <name evidence="1" type="ORF">OSB1V03_LOCUS22047</name>
</gene>
<feature type="non-terminal residue" evidence="1">
    <location>
        <position position="152"/>
    </location>
</feature>
<evidence type="ECO:0000313" key="1">
    <source>
        <dbReference type="EMBL" id="CAD7648678.1"/>
    </source>
</evidence>
<name>A0A7R9QJT9_9ACAR</name>
<proteinExistence type="predicted"/>
<dbReference type="Proteomes" id="UP000759131">
    <property type="component" value="Unassembled WGS sequence"/>
</dbReference>
<dbReference type="EMBL" id="OC898978">
    <property type="protein sequence ID" value="CAD7648678.1"/>
    <property type="molecule type" value="Genomic_DNA"/>
</dbReference>
<sequence length="152" mass="17321">MSTQMAAKSVANAEKSDNNGLKSGVEVKFVTIAGKQVEITYETRRRRVDIFGLHSRDRERKSTNNHYLSKMFKSNKSNDRNLMNGKQIKDTIKTNDLPKESISNGVNDKTLQRLESSEKFAKKSDLSVEKIANRIKKEKEPVKTGNRFDTLL</sequence>
<accession>A0A7R9QJT9</accession>
<organism evidence="1">
    <name type="scientific">Medioppia subpectinata</name>
    <dbReference type="NCBI Taxonomy" id="1979941"/>
    <lineage>
        <taxon>Eukaryota</taxon>
        <taxon>Metazoa</taxon>
        <taxon>Ecdysozoa</taxon>
        <taxon>Arthropoda</taxon>
        <taxon>Chelicerata</taxon>
        <taxon>Arachnida</taxon>
        <taxon>Acari</taxon>
        <taxon>Acariformes</taxon>
        <taxon>Sarcoptiformes</taxon>
        <taxon>Oribatida</taxon>
        <taxon>Brachypylina</taxon>
        <taxon>Oppioidea</taxon>
        <taxon>Oppiidae</taxon>
        <taxon>Medioppia</taxon>
    </lineage>
</organism>
<evidence type="ECO:0000313" key="2">
    <source>
        <dbReference type="Proteomes" id="UP000759131"/>
    </source>
</evidence>
<protein>
    <submittedName>
        <fullName evidence="1">Uncharacterized protein</fullName>
    </submittedName>
</protein>